<dbReference type="STRING" id="535722.E4UQA5"/>
<keyword evidence="2" id="KW-1185">Reference proteome</keyword>
<dbReference type="EMBL" id="DS989823">
    <property type="protein sequence ID" value="EFQ99186.1"/>
    <property type="molecule type" value="Genomic_DNA"/>
</dbReference>
<dbReference type="Proteomes" id="UP000002669">
    <property type="component" value="Unassembled WGS sequence"/>
</dbReference>
<dbReference type="eggNOG" id="ENOG502SH42">
    <property type="taxonomic scope" value="Eukaryota"/>
</dbReference>
<dbReference type="OrthoDB" id="4455544at2759"/>
<dbReference type="HOGENOM" id="CLU_598473_0_0_1"/>
<sequence>MPQNSSEISRREQKPSRLLMSTLQFSNVGQDCSCRASGFWILRNLSSIDLPQIVSRFENGLRYHNSDWTNALQLHGVPLNLFPVDKGAEHRKGGIGKISCGLLKLGDVVAEAKYNNMRTVITKPTRKKGPRWGSPTFCDALLPLSTFAPLVSPPNYDASPLYVMSFVTRSAGYARSKTKFKFEALVGLTEEYLFQFYFGLHDDVDIIDTQQEYWYDWGCFGTHLYLYQDLFPWDCIEANGRHPANCGDCNLLKHYPPKIDQRTVSDRYWIRNRLLTLCANGKLSHSAVSMCKNPAFRRCTEWLHTQTDPAMDRLKLGGIQRAQSFSRYYDQGQYKYFFAAPWAHLSLDNLIEQYELSRDYRANLCDVDEVEAGSIGSGAEDGRNSKLVYKFQDIVTYILNERLYPVKILVSRYTWDDKNPGTHPYTVSKPTTVYRYAEALPYTPRSTWAVGPSSDKS</sequence>
<protein>
    <submittedName>
        <fullName evidence="1">Uncharacterized protein</fullName>
    </submittedName>
</protein>
<dbReference type="VEuPathDB" id="FungiDB:MGYG_02200"/>
<accession>E4UQA5</accession>
<dbReference type="InParanoid" id="E4UQA5"/>
<dbReference type="AlphaFoldDB" id="E4UQA5"/>
<evidence type="ECO:0000313" key="1">
    <source>
        <dbReference type="EMBL" id="EFQ99186.1"/>
    </source>
</evidence>
<dbReference type="GeneID" id="10029969"/>
<evidence type="ECO:0000313" key="2">
    <source>
        <dbReference type="Proteomes" id="UP000002669"/>
    </source>
</evidence>
<name>E4UQA5_ARTGP</name>
<proteinExistence type="predicted"/>
<reference evidence="2" key="1">
    <citation type="journal article" date="2012" name="MBio">
        <title>Comparative genome analysis of Trichophyton rubrum and related dermatophytes reveals candidate genes involved in infection.</title>
        <authorList>
            <person name="Martinez D.A."/>
            <person name="Oliver B.G."/>
            <person name="Graeser Y."/>
            <person name="Goldberg J.M."/>
            <person name="Li W."/>
            <person name="Martinez-Rossi N.M."/>
            <person name="Monod M."/>
            <person name="Shelest E."/>
            <person name="Barton R.C."/>
            <person name="Birch E."/>
            <person name="Brakhage A.A."/>
            <person name="Chen Z."/>
            <person name="Gurr S.J."/>
            <person name="Heiman D."/>
            <person name="Heitman J."/>
            <person name="Kosti I."/>
            <person name="Rossi A."/>
            <person name="Saif S."/>
            <person name="Samalova M."/>
            <person name="Saunders C.W."/>
            <person name="Shea T."/>
            <person name="Summerbell R.C."/>
            <person name="Xu J."/>
            <person name="Young S."/>
            <person name="Zeng Q."/>
            <person name="Birren B.W."/>
            <person name="Cuomo C.A."/>
            <person name="White T.C."/>
        </authorList>
    </citation>
    <scope>NUCLEOTIDE SEQUENCE [LARGE SCALE GENOMIC DNA]</scope>
    <source>
        <strain evidence="2">ATCC MYA-4604 / CBS 118893</strain>
    </source>
</reference>
<dbReference type="RefSeq" id="XP_003174669.1">
    <property type="nucleotide sequence ID" value="XM_003174621.1"/>
</dbReference>
<gene>
    <name evidence="1" type="ORF">MGYG_02200</name>
</gene>
<organism evidence="2">
    <name type="scientific">Arthroderma gypseum (strain ATCC MYA-4604 / CBS 118893)</name>
    <name type="common">Microsporum gypseum</name>
    <dbReference type="NCBI Taxonomy" id="535722"/>
    <lineage>
        <taxon>Eukaryota</taxon>
        <taxon>Fungi</taxon>
        <taxon>Dikarya</taxon>
        <taxon>Ascomycota</taxon>
        <taxon>Pezizomycotina</taxon>
        <taxon>Eurotiomycetes</taxon>
        <taxon>Eurotiomycetidae</taxon>
        <taxon>Onygenales</taxon>
        <taxon>Arthrodermataceae</taxon>
        <taxon>Nannizzia</taxon>
    </lineage>
</organism>